<keyword evidence="7" id="KW-0812">Transmembrane</keyword>
<dbReference type="PANTHER" id="PTHR43547">
    <property type="entry name" value="TWO-COMPONENT HISTIDINE KINASE"/>
    <property type="match status" value="1"/>
</dbReference>
<dbReference type="InterPro" id="IPR018060">
    <property type="entry name" value="HTH_AraC"/>
</dbReference>
<dbReference type="Pfam" id="PF02518">
    <property type="entry name" value="HATPase_c"/>
    <property type="match status" value="1"/>
</dbReference>
<dbReference type="SUPFAM" id="SSF55874">
    <property type="entry name" value="ATPase domain of HSP90 chaperone/DNA topoisomerase II/histidine kinase"/>
    <property type="match status" value="1"/>
</dbReference>
<dbReference type="Pfam" id="PF00512">
    <property type="entry name" value="HisKA"/>
    <property type="match status" value="1"/>
</dbReference>
<dbReference type="InterPro" id="IPR036890">
    <property type="entry name" value="HATPase_C_sf"/>
</dbReference>
<name>A0A7K0FZK7_9SPHI</name>
<dbReference type="InterPro" id="IPR011006">
    <property type="entry name" value="CheY-like_superfamily"/>
</dbReference>
<keyword evidence="5" id="KW-0804">Transcription</keyword>
<organism evidence="11 12">
    <name type="scientific">Pedobacter petrophilus</name>
    <dbReference type="NCBI Taxonomy" id="1908241"/>
    <lineage>
        <taxon>Bacteria</taxon>
        <taxon>Pseudomonadati</taxon>
        <taxon>Bacteroidota</taxon>
        <taxon>Sphingobacteriia</taxon>
        <taxon>Sphingobacteriales</taxon>
        <taxon>Sphingobacteriaceae</taxon>
        <taxon>Pedobacter</taxon>
    </lineage>
</organism>
<accession>A0A7K0FZK7</accession>
<dbReference type="InterPro" id="IPR009057">
    <property type="entry name" value="Homeodomain-like_sf"/>
</dbReference>
<dbReference type="InterPro" id="IPR003594">
    <property type="entry name" value="HATPase_dom"/>
</dbReference>
<dbReference type="PRINTS" id="PR00344">
    <property type="entry name" value="BCTRLSENSOR"/>
</dbReference>
<dbReference type="Gene3D" id="3.30.565.10">
    <property type="entry name" value="Histidine kinase-like ATPase, C-terminal domain"/>
    <property type="match status" value="1"/>
</dbReference>
<dbReference type="InterPro" id="IPR005467">
    <property type="entry name" value="His_kinase_dom"/>
</dbReference>
<dbReference type="OrthoDB" id="9809670at2"/>
<dbReference type="SMART" id="SM00448">
    <property type="entry name" value="REC"/>
    <property type="match status" value="1"/>
</dbReference>
<protein>
    <recommendedName>
        <fullName evidence="2">histidine kinase</fullName>
        <ecNumber evidence="2">2.7.13.3</ecNumber>
    </recommendedName>
</protein>
<evidence type="ECO:0000256" key="5">
    <source>
        <dbReference type="ARBA" id="ARBA00023163"/>
    </source>
</evidence>
<keyword evidence="7" id="KW-1133">Transmembrane helix</keyword>
<dbReference type="InterPro" id="IPR003661">
    <property type="entry name" value="HisK_dim/P_dom"/>
</dbReference>
<feature type="domain" description="HTH araC/xylS-type" evidence="8">
    <location>
        <begin position="1287"/>
        <end position="1386"/>
    </location>
</feature>
<evidence type="ECO:0000256" key="3">
    <source>
        <dbReference type="ARBA" id="ARBA00022553"/>
    </source>
</evidence>
<evidence type="ECO:0000256" key="4">
    <source>
        <dbReference type="ARBA" id="ARBA00023015"/>
    </source>
</evidence>
<evidence type="ECO:0000256" key="7">
    <source>
        <dbReference type="SAM" id="Phobius"/>
    </source>
</evidence>
<dbReference type="Pfam" id="PF00072">
    <property type="entry name" value="Response_reg"/>
    <property type="match status" value="1"/>
</dbReference>
<dbReference type="GO" id="GO:0043565">
    <property type="term" value="F:sequence-specific DNA binding"/>
    <property type="evidence" value="ECO:0007669"/>
    <property type="project" value="InterPro"/>
</dbReference>
<dbReference type="GO" id="GO:0003700">
    <property type="term" value="F:DNA-binding transcription factor activity"/>
    <property type="evidence" value="ECO:0007669"/>
    <property type="project" value="InterPro"/>
</dbReference>
<comment type="caution">
    <text evidence="11">The sequence shown here is derived from an EMBL/GenBank/DDBJ whole genome shotgun (WGS) entry which is preliminary data.</text>
</comment>
<dbReference type="InterPro" id="IPR036097">
    <property type="entry name" value="HisK_dim/P_sf"/>
</dbReference>
<dbReference type="Gene3D" id="2.60.40.10">
    <property type="entry name" value="Immunoglobulins"/>
    <property type="match status" value="1"/>
</dbReference>
<feature type="domain" description="Response regulatory" evidence="10">
    <location>
        <begin position="1140"/>
        <end position="1255"/>
    </location>
</feature>
<keyword evidence="7" id="KW-0472">Membrane</keyword>
<dbReference type="PROSITE" id="PS01124">
    <property type="entry name" value="HTH_ARAC_FAMILY_2"/>
    <property type="match status" value="1"/>
</dbReference>
<dbReference type="Gene3D" id="1.10.287.130">
    <property type="match status" value="1"/>
</dbReference>
<dbReference type="SUPFAM" id="SSF46689">
    <property type="entry name" value="Homeodomain-like"/>
    <property type="match status" value="1"/>
</dbReference>
<dbReference type="GO" id="GO:0000155">
    <property type="term" value="F:phosphorelay sensor kinase activity"/>
    <property type="evidence" value="ECO:0007669"/>
    <property type="project" value="InterPro"/>
</dbReference>
<dbReference type="InterPro" id="IPR013783">
    <property type="entry name" value="Ig-like_fold"/>
</dbReference>
<dbReference type="Pfam" id="PF12833">
    <property type="entry name" value="HTH_18"/>
    <property type="match status" value="1"/>
</dbReference>
<evidence type="ECO:0000256" key="6">
    <source>
        <dbReference type="PROSITE-ProRule" id="PRU00169"/>
    </source>
</evidence>
<dbReference type="SMART" id="SM00342">
    <property type="entry name" value="HTH_ARAC"/>
    <property type="match status" value="1"/>
</dbReference>
<dbReference type="InterPro" id="IPR004358">
    <property type="entry name" value="Sig_transdc_His_kin-like_C"/>
</dbReference>
<dbReference type="Proteomes" id="UP000487757">
    <property type="component" value="Unassembled WGS sequence"/>
</dbReference>
<feature type="domain" description="Histidine kinase" evidence="9">
    <location>
        <begin position="857"/>
        <end position="1089"/>
    </location>
</feature>
<feature type="transmembrane region" description="Helical" evidence="7">
    <location>
        <begin position="12"/>
        <end position="31"/>
    </location>
</feature>
<sequence>MYSRFSYFSHLIKIFAFLIIWFIPLLGFSQIDKVKFKYLTREEGLSSSTVSNVFQDSQGYIWLGTEDGLNRFDGYNVTVYKNEPHNESSLSSNFINYILEDKQHRIWVATSYGLNLYDRYTDSFTRYIHDPKKKGSISNNLVYTLYLDVNGDVWVGTDFGLNKYNEKQNNFITYLRNPNAQRESLEDKINSINEDEFNNLYLGTDGAGVKKFNKKTKSFINQPSNSALSKLDGSRVITIKKDNQNHIWLGTNGKGLFVFDPQKNTIKHYQNEQYNTKSLSNNVIRSIIFDNQKNAWIGTENGGLNLKLQHSEIFNRFENDLRQPMSFSSKTALCLLEDSQGNIWAGTHHGGVNTYSPKITNFKNYTKGVWNGALAYNDVKAFIETDKGEIWVGSDGGGINVFNSKTSTFTQKRFSTTNKKTIGSDAILDLMKDKNGTIWVCTWGGGLNRYDEGKQEFYRFLHDTNDKTTISSNYPYVICEDKTGLFWVGTFYGGLNTFDPKTGKFKRIIYAADGKSKFTGIYVESIHQDNDGNVWFGTLDGGLNCLTANKNSFVHYFNNTHQDLADVVWAIYTDHKNRLWIGKKGLFLFDQKRKKFSTFFKHPYLVNEQIQSIIEDKKGNLWLGTTNGIIAFNPDTKYIKRYTRADGLQGLEYGQNAAFMSSKGELYFGGFEGFNTFYPDSIKSFDYSYPICITDLSIFNKSINSGKDKTTIAKYIKDNKSVVLSYDQSVISFDYAALNYVSPKKTNYAYKLEGFDKTWNYVGDLRRATYTNLDPGKYTFYVKASSPKGIWNTKPAFVNIVITPPFYLTWWFKTLGFILISVSIFVILYFKRRQELRVIHEENKEKLHQVQLQFFTNISHEFRTPLTLIMGTLEQVFKMNEDSLFIRHFHTINRNANRLLQLISELMDFRKAESGALKLRVMPGNFSAFMREIADDFKDQAILHDIDFKLDQEKEFSKLWYDRQVLEKTILNILNNAFKYTPDKGKIHIQLTTNIKDFIPNYEANVKMENTYVGRDYLYLIISDSGMGISKNSLQHLFEPYFRVSAIHVGTGIGLAFVKSLIFLHKGSIHVYSEINKGTQIVISIPCNEKDYNIDELWTYQNNDIGVQIESIHLKPNLEHLYKFTQQVEPLKAANKTKSCILFVDDNDELRDFFRGVLEKDYYVIVAKDGNEGIKKAKEASPALIISDVMMPVMDGIEFCRFIKDDFETRHIPFILLTAKDALESRLQGVKSGADYYFSKPVSTELLLETIKNQFNQQQKIKERYLKDYQVEVRDLVHSAKDKDFMDQLLSIIEEKLEESELNIDYVSKKIGVSKSKLYKKIKDITGQSSNEFIRTIRLKKSMEIMTNEDVSITEVMYRVGISSHSYFTTAFKKEFGMTPSKFQQQLDRKI</sequence>
<dbReference type="SUPFAM" id="SSF63829">
    <property type="entry name" value="Calcium-dependent phosphotriesterase"/>
    <property type="match status" value="3"/>
</dbReference>
<dbReference type="FunFam" id="2.60.40.10:FF:000791">
    <property type="entry name" value="Two-component system sensor histidine kinase/response regulator"/>
    <property type="match status" value="1"/>
</dbReference>
<dbReference type="InterPro" id="IPR011110">
    <property type="entry name" value="Reg_prop"/>
</dbReference>
<dbReference type="Pfam" id="PF07495">
    <property type="entry name" value="Y_Y_Y"/>
    <property type="match status" value="1"/>
</dbReference>
<dbReference type="RefSeq" id="WP_154281172.1">
    <property type="nucleotide sequence ID" value="NZ_WKKH01000018.1"/>
</dbReference>
<dbReference type="InterPro" id="IPR011123">
    <property type="entry name" value="Y_Y_Y"/>
</dbReference>
<evidence type="ECO:0000313" key="11">
    <source>
        <dbReference type="EMBL" id="MRX76945.1"/>
    </source>
</evidence>
<dbReference type="CDD" id="cd00082">
    <property type="entry name" value="HisKA"/>
    <property type="match status" value="1"/>
</dbReference>
<dbReference type="SUPFAM" id="SSF52172">
    <property type="entry name" value="CheY-like"/>
    <property type="match status" value="1"/>
</dbReference>
<dbReference type="CDD" id="cd00146">
    <property type="entry name" value="PKD"/>
    <property type="match status" value="1"/>
</dbReference>
<keyword evidence="12" id="KW-1185">Reference proteome</keyword>
<dbReference type="Gene3D" id="3.40.50.2300">
    <property type="match status" value="1"/>
</dbReference>
<proteinExistence type="predicted"/>
<feature type="modified residue" description="4-aspartylphosphate" evidence="6">
    <location>
        <position position="1188"/>
    </location>
</feature>
<feature type="transmembrane region" description="Helical" evidence="7">
    <location>
        <begin position="810"/>
        <end position="830"/>
    </location>
</feature>
<dbReference type="SMART" id="SM00388">
    <property type="entry name" value="HisKA"/>
    <property type="match status" value="1"/>
</dbReference>
<dbReference type="Gene3D" id="2.130.10.10">
    <property type="entry name" value="YVTN repeat-like/Quinoprotein amine dehydrogenase"/>
    <property type="match status" value="3"/>
</dbReference>
<dbReference type="SMART" id="SM00387">
    <property type="entry name" value="HATPase_c"/>
    <property type="match status" value="1"/>
</dbReference>
<comment type="catalytic activity">
    <reaction evidence="1">
        <text>ATP + protein L-histidine = ADP + protein N-phospho-L-histidine.</text>
        <dbReference type="EC" id="2.7.13.3"/>
    </reaction>
</comment>
<evidence type="ECO:0000313" key="12">
    <source>
        <dbReference type="Proteomes" id="UP000487757"/>
    </source>
</evidence>
<dbReference type="EC" id="2.7.13.3" evidence="2"/>
<evidence type="ECO:0000259" key="9">
    <source>
        <dbReference type="PROSITE" id="PS50109"/>
    </source>
</evidence>
<reference evidence="11 12" key="1">
    <citation type="submission" date="2019-11" db="EMBL/GenBank/DDBJ databases">
        <title>Pedobacter petrophilus genome.</title>
        <authorList>
            <person name="Feldbauer M.J."/>
            <person name="Newman J.D."/>
        </authorList>
    </citation>
    <scope>NUCLEOTIDE SEQUENCE [LARGE SCALE GENOMIC DNA]</scope>
    <source>
        <strain evidence="11 12">LMG 29686</strain>
    </source>
</reference>
<dbReference type="PROSITE" id="PS50109">
    <property type="entry name" value="HIS_KIN"/>
    <property type="match status" value="1"/>
</dbReference>
<evidence type="ECO:0000256" key="1">
    <source>
        <dbReference type="ARBA" id="ARBA00000085"/>
    </source>
</evidence>
<dbReference type="PANTHER" id="PTHR43547:SF2">
    <property type="entry name" value="HYBRID SIGNAL TRANSDUCTION HISTIDINE KINASE C"/>
    <property type="match status" value="1"/>
</dbReference>
<keyword evidence="4" id="KW-0805">Transcription regulation</keyword>
<evidence type="ECO:0000256" key="2">
    <source>
        <dbReference type="ARBA" id="ARBA00012438"/>
    </source>
</evidence>
<evidence type="ECO:0000259" key="8">
    <source>
        <dbReference type="PROSITE" id="PS01124"/>
    </source>
</evidence>
<dbReference type="InterPro" id="IPR015943">
    <property type="entry name" value="WD40/YVTN_repeat-like_dom_sf"/>
</dbReference>
<dbReference type="PROSITE" id="PS50110">
    <property type="entry name" value="RESPONSE_REGULATORY"/>
    <property type="match status" value="1"/>
</dbReference>
<dbReference type="InterPro" id="IPR001789">
    <property type="entry name" value="Sig_transdc_resp-reg_receiver"/>
</dbReference>
<dbReference type="Gene3D" id="1.10.10.60">
    <property type="entry name" value="Homeodomain-like"/>
    <property type="match status" value="2"/>
</dbReference>
<dbReference type="Pfam" id="PF07494">
    <property type="entry name" value="Reg_prop"/>
    <property type="match status" value="7"/>
</dbReference>
<dbReference type="EMBL" id="WKKH01000018">
    <property type="protein sequence ID" value="MRX76945.1"/>
    <property type="molecule type" value="Genomic_DNA"/>
</dbReference>
<gene>
    <name evidence="11" type="ORF">GJU39_12695</name>
</gene>
<keyword evidence="3 6" id="KW-0597">Phosphoprotein</keyword>
<dbReference type="SUPFAM" id="SSF47384">
    <property type="entry name" value="Homodimeric domain of signal transducing histidine kinase"/>
    <property type="match status" value="1"/>
</dbReference>
<evidence type="ECO:0000259" key="10">
    <source>
        <dbReference type="PROSITE" id="PS50110"/>
    </source>
</evidence>